<evidence type="ECO:0000256" key="1">
    <source>
        <dbReference type="SAM" id="MobiDB-lite"/>
    </source>
</evidence>
<evidence type="ECO:0000313" key="3">
    <source>
        <dbReference type="Proteomes" id="UP001162060"/>
    </source>
</evidence>
<evidence type="ECO:0000313" key="2">
    <source>
        <dbReference type="EMBL" id="CAK7923840.1"/>
    </source>
</evidence>
<feature type="compositionally biased region" description="Low complexity" evidence="1">
    <location>
        <begin position="27"/>
        <end position="44"/>
    </location>
</feature>
<dbReference type="EMBL" id="CAKLBY020000071">
    <property type="protein sequence ID" value="CAK7923840.1"/>
    <property type="molecule type" value="Genomic_DNA"/>
</dbReference>
<dbReference type="AlphaFoldDB" id="A0AAV1TNL0"/>
<proteinExistence type="predicted"/>
<feature type="region of interest" description="Disordered" evidence="1">
    <location>
        <begin position="1"/>
        <end position="173"/>
    </location>
</feature>
<name>A0AAV1TNL0_9STRA</name>
<feature type="compositionally biased region" description="Polar residues" evidence="1">
    <location>
        <begin position="143"/>
        <end position="153"/>
    </location>
</feature>
<reference evidence="2" key="1">
    <citation type="submission" date="2024-01" db="EMBL/GenBank/DDBJ databases">
        <authorList>
            <person name="Webb A."/>
        </authorList>
    </citation>
    <scope>NUCLEOTIDE SEQUENCE</scope>
    <source>
        <strain evidence="2">Pm1</strain>
    </source>
</reference>
<protein>
    <submittedName>
        <fullName evidence="2">Uncharacterized protein</fullName>
    </submittedName>
</protein>
<feature type="compositionally biased region" description="Low complexity" evidence="1">
    <location>
        <begin position="1"/>
        <end position="18"/>
    </location>
</feature>
<comment type="caution">
    <text evidence="2">The sequence shown here is derived from an EMBL/GenBank/DDBJ whole genome shotgun (WGS) entry which is preliminary data.</text>
</comment>
<sequence>MRAAAESASHASAAGDSSHVVVNPPRGESSSATGTSVASAAGTSNRNPDVSEIELIYSGESDASSDLKATPHASGSPEADAAKARLTGSGQGGSIMTDIFGSSDYSDESPSHASPSNDRTRGDGGDAPMHHHERSNSRDRGNTGASAHAGTNQEARDRNVLRHAPQVESPWMPPSREWTGWTARLPNGITSLCSIVKRFALLIPARKLSVLRKNSSPMRSQTSMVKR</sequence>
<organism evidence="2 3">
    <name type="scientific">Peronospora matthiolae</name>
    <dbReference type="NCBI Taxonomy" id="2874970"/>
    <lineage>
        <taxon>Eukaryota</taxon>
        <taxon>Sar</taxon>
        <taxon>Stramenopiles</taxon>
        <taxon>Oomycota</taxon>
        <taxon>Peronosporomycetes</taxon>
        <taxon>Peronosporales</taxon>
        <taxon>Peronosporaceae</taxon>
        <taxon>Peronospora</taxon>
    </lineage>
</organism>
<gene>
    <name evidence="2" type="ORF">PM001_LOCUS8990</name>
</gene>
<dbReference type="Proteomes" id="UP001162060">
    <property type="component" value="Unassembled WGS sequence"/>
</dbReference>
<feature type="compositionally biased region" description="Basic and acidic residues" evidence="1">
    <location>
        <begin position="118"/>
        <end position="141"/>
    </location>
</feature>
<accession>A0AAV1TNL0</accession>